<evidence type="ECO:0000313" key="10">
    <source>
        <dbReference type="Proteomes" id="UP000294003"/>
    </source>
</evidence>
<reference evidence="9 10" key="1">
    <citation type="submission" date="2018-06" db="EMBL/GenBank/DDBJ databases">
        <title>Complete Genomes of Monosporascus.</title>
        <authorList>
            <person name="Robinson A.J."/>
            <person name="Natvig D.O."/>
        </authorList>
    </citation>
    <scope>NUCLEOTIDE SEQUENCE [LARGE SCALE GENOMIC DNA]</scope>
    <source>
        <strain evidence="9 10">CBS 609.92</strain>
    </source>
</reference>
<feature type="region of interest" description="Disordered" evidence="6">
    <location>
        <begin position="276"/>
        <end position="298"/>
    </location>
</feature>
<comment type="subcellular location">
    <subcellularLocation>
        <location evidence="1">Membrane</location>
        <topology evidence="1">Multi-pass membrane protein</topology>
    </subcellularLocation>
</comment>
<comment type="similarity">
    <text evidence="5">Belongs to the SAT4 family.</text>
</comment>
<dbReference type="Pfam" id="PF20684">
    <property type="entry name" value="Fung_rhodopsin"/>
    <property type="match status" value="1"/>
</dbReference>
<evidence type="ECO:0000256" key="5">
    <source>
        <dbReference type="ARBA" id="ARBA00038359"/>
    </source>
</evidence>
<sequence>MASSFYAAAMGCLKVAILLEWMRTFSPIGVRGYFYWSCHALLWINALFYLSALIAGNLSCIPHQKIWNITMPGRCINRKALDTATSALNLTSHLFILSLPQTVIWKLKMTKAKKIGISLVFAIGILATISAACRLAATVRYLRSPDSTYFVSGMALWCVAEQTTAILVFCIPALPKMFRDSTLLSKIRSSFRTWSGMSTRRSGKGEGSSWTPDSKQQLPNYRKIVDENGVPLDNLESRAAPAFGSAEQLRPPSGDVPKAAVHPEGIIRTTRFEAREEHCEDGTPADQQTFRFPWAQQR</sequence>
<dbReference type="PANTHER" id="PTHR33048:SF47">
    <property type="entry name" value="INTEGRAL MEMBRANE PROTEIN-RELATED"/>
    <property type="match status" value="1"/>
</dbReference>
<evidence type="ECO:0000256" key="6">
    <source>
        <dbReference type="SAM" id="MobiDB-lite"/>
    </source>
</evidence>
<keyword evidence="2 7" id="KW-0812">Transmembrane</keyword>
<name>A0ABY0HLD6_9PEZI</name>
<evidence type="ECO:0000256" key="2">
    <source>
        <dbReference type="ARBA" id="ARBA00022692"/>
    </source>
</evidence>
<accession>A0ABY0HLD6</accession>
<dbReference type="PANTHER" id="PTHR33048">
    <property type="entry name" value="PTH11-LIKE INTEGRAL MEMBRANE PROTEIN (AFU_ORTHOLOGUE AFUA_5G11245)"/>
    <property type="match status" value="1"/>
</dbReference>
<evidence type="ECO:0000256" key="7">
    <source>
        <dbReference type="SAM" id="Phobius"/>
    </source>
</evidence>
<feature type="transmembrane region" description="Helical" evidence="7">
    <location>
        <begin position="34"/>
        <end position="55"/>
    </location>
</feature>
<feature type="region of interest" description="Disordered" evidence="6">
    <location>
        <begin position="196"/>
        <end position="217"/>
    </location>
</feature>
<feature type="domain" description="Rhodopsin" evidence="8">
    <location>
        <begin position="3"/>
        <end position="179"/>
    </location>
</feature>
<dbReference type="EMBL" id="QJNS01000013">
    <property type="protein sequence ID" value="RYO94009.1"/>
    <property type="molecule type" value="Genomic_DNA"/>
</dbReference>
<keyword evidence="10" id="KW-1185">Reference proteome</keyword>
<proteinExistence type="inferred from homology"/>
<evidence type="ECO:0000256" key="4">
    <source>
        <dbReference type="ARBA" id="ARBA00023136"/>
    </source>
</evidence>
<protein>
    <recommendedName>
        <fullName evidence="8">Rhodopsin domain-containing protein</fullName>
    </recommendedName>
</protein>
<dbReference type="Proteomes" id="UP000294003">
    <property type="component" value="Unassembled WGS sequence"/>
</dbReference>
<dbReference type="InterPro" id="IPR052337">
    <property type="entry name" value="SAT4-like"/>
</dbReference>
<evidence type="ECO:0000256" key="3">
    <source>
        <dbReference type="ARBA" id="ARBA00022989"/>
    </source>
</evidence>
<comment type="caution">
    <text evidence="9">The sequence shown here is derived from an EMBL/GenBank/DDBJ whole genome shotgun (WGS) entry which is preliminary data.</text>
</comment>
<feature type="region of interest" description="Disordered" evidence="6">
    <location>
        <begin position="245"/>
        <end position="264"/>
    </location>
</feature>
<evidence type="ECO:0000256" key="1">
    <source>
        <dbReference type="ARBA" id="ARBA00004141"/>
    </source>
</evidence>
<feature type="transmembrane region" description="Helical" evidence="7">
    <location>
        <begin position="115"/>
        <end position="137"/>
    </location>
</feature>
<feature type="compositionally biased region" description="Polar residues" evidence="6">
    <location>
        <begin position="285"/>
        <end position="298"/>
    </location>
</feature>
<keyword evidence="4 7" id="KW-0472">Membrane</keyword>
<gene>
    <name evidence="9" type="ORF">DL762_000757</name>
</gene>
<feature type="transmembrane region" description="Helical" evidence="7">
    <location>
        <begin position="5"/>
        <end position="22"/>
    </location>
</feature>
<feature type="transmembrane region" description="Helical" evidence="7">
    <location>
        <begin position="149"/>
        <end position="174"/>
    </location>
</feature>
<evidence type="ECO:0000313" key="9">
    <source>
        <dbReference type="EMBL" id="RYO94009.1"/>
    </source>
</evidence>
<keyword evidence="3 7" id="KW-1133">Transmembrane helix</keyword>
<organism evidence="9 10">
    <name type="scientific">Monosporascus cannonballus</name>
    <dbReference type="NCBI Taxonomy" id="155416"/>
    <lineage>
        <taxon>Eukaryota</taxon>
        <taxon>Fungi</taxon>
        <taxon>Dikarya</taxon>
        <taxon>Ascomycota</taxon>
        <taxon>Pezizomycotina</taxon>
        <taxon>Sordariomycetes</taxon>
        <taxon>Xylariomycetidae</taxon>
        <taxon>Xylariales</taxon>
        <taxon>Xylariales incertae sedis</taxon>
        <taxon>Monosporascus</taxon>
    </lineage>
</organism>
<dbReference type="InterPro" id="IPR049326">
    <property type="entry name" value="Rhodopsin_dom_fungi"/>
</dbReference>
<evidence type="ECO:0000259" key="8">
    <source>
        <dbReference type="Pfam" id="PF20684"/>
    </source>
</evidence>
<feature type="compositionally biased region" description="Polar residues" evidence="6">
    <location>
        <begin position="208"/>
        <end position="217"/>
    </location>
</feature>